<evidence type="ECO:0000256" key="2">
    <source>
        <dbReference type="ARBA" id="ARBA00022448"/>
    </source>
</evidence>
<comment type="caution">
    <text evidence="8">The sequence shown here is derived from an EMBL/GenBank/DDBJ whole genome shotgun (WGS) entry which is preliminary data.</text>
</comment>
<feature type="transmembrane region" description="Helical" evidence="7">
    <location>
        <begin position="270"/>
        <end position="290"/>
    </location>
</feature>
<dbReference type="GO" id="GO:0016020">
    <property type="term" value="C:membrane"/>
    <property type="evidence" value="ECO:0007669"/>
    <property type="project" value="UniProtKB-SubCell"/>
</dbReference>
<dbReference type="EMBL" id="JACJFM010000009">
    <property type="protein sequence ID" value="MBB1486802.1"/>
    <property type="molecule type" value="Genomic_DNA"/>
</dbReference>
<proteinExistence type="predicted"/>
<feature type="transmembrane region" description="Helical" evidence="7">
    <location>
        <begin position="155"/>
        <end position="176"/>
    </location>
</feature>
<dbReference type="Pfam" id="PF03547">
    <property type="entry name" value="Mem_trans"/>
    <property type="match status" value="2"/>
</dbReference>
<feature type="transmembrane region" description="Helical" evidence="7">
    <location>
        <begin position="238"/>
        <end position="258"/>
    </location>
</feature>
<keyword evidence="9" id="KW-1185">Reference proteome</keyword>
<evidence type="ECO:0000256" key="1">
    <source>
        <dbReference type="ARBA" id="ARBA00004141"/>
    </source>
</evidence>
<feature type="transmembrane region" description="Helical" evidence="7">
    <location>
        <begin position="214"/>
        <end position="232"/>
    </location>
</feature>
<dbReference type="GO" id="GO:0055085">
    <property type="term" value="P:transmembrane transport"/>
    <property type="evidence" value="ECO:0007669"/>
    <property type="project" value="InterPro"/>
</dbReference>
<accession>A0A839IQI8</accession>
<reference evidence="8 9" key="1">
    <citation type="submission" date="2020-08" db="EMBL/GenBank/DDBJ databases">
        <title>Oceanospirillum sp. nov. isolated from marine sediment.</title>
        <authorList>
            <person name="Ji X."/>
        </authorList>
    </citation>
    <scope>NUCLEOTIDE SEQUENCE [LARGE SCALE GENOMIC DNA]</scope>
    <source>
        <strain evidence="8 9">D5</strain>
    </source>
</reference>
<feature type="transmembrane region" description="Helical" evidence="7">
    <location>
        <begin position="64"/>
        <end position="86"/>
    </location>
</feature>
<feature type="transmembrane region" description="Helical" evidence="7">
    <location>
        <begin position="120"/>
        <end position="143"/>
    </location>
</feature>
<evidence type="ECO:0000256" key="7">
    <source>
        <dbReference type="SAM" id="Phobius"/>
    </source>
</evidence>
<name>A0A839IQI8_9GAMM</name>
<organism evidence="8 9">
    <name type="scientific">Oceanospirillum sediminis</name>
    <dbReference type="NCBI Taxonomy" id="2760088"/>
    <lineage>
        <taxon>Bacteria</taxon>
        <taxon>Pseudomonadati</taxon>
        <taxon>Pseudomonadota</taxon>
        <taxon>Gammaproteobacteria</taxon>
        <taxon>Oceanospirillales</taxon>
        <taxon>Oceanospirillaceae</taxon>
        <taxon>Oceanospirillum</taxon>
    </lineage>
</organism>
<feature type="transmembrane region" description="Helical" evidence="7">
    <location>
        <begin position="182"/>
        <end position="202"/>
    </location>
</feature>
<protein>
    <submittedName>
        <fullName evidence="8">AEC family transporter</fullName>
    </submittedName>
</protein>
<feature type="transmembrane region" description="Helical" evidence="7">
    <location>
        <begin position="93"/>
        <end position="114"/>
    </location>
</feature>
<feature type="transmembrane region" description="Helical" evidence="7">
    <location>
        <begin position="6"/>
        <end position="22"/>
    </location>
</feature>
<dbReference type="PANTHER" id="PTHR36838:SF1">
    <property type="entry name" value="SLR1864 PROTEIN"/>
    <property type="match status" value="1"/>
</dbReference>
<evidence type="ECO:0000313" key="8">
    <source>
        <dbReference type="EMBL" id="MBB1486802.1"/>
    </source>
</evidence>
<evidence type="ECO:0000256" key="6">
    <source>
        <dbReference type="ARBA" id="ARBA00023136"/>
    </source>
</evidence>
<dbReference type="Proteomes" id="UP000565262">
    <property type="component" value="Unassembled WGS sequence"/>
</dbReference>
<keyword evidence="4 7" id="KW-0812">Transmembrane</keyword>
<dbReference type="PANTHER" id="PTHR36838">
    <property type="entry name" value="AUXIN EFFLUX CARRIER FAMILY PROTEIN"/>
    <property type="match status" value="1"/>
</dbReference>
<dbReference type="RefSeq" id="WP_182808579.1">
    <property type="nucleotide sequence ID" value="NZ_JACJFM010000009.1"/>
</dbReference>
<evidence type="ECO:0000256" key="3">
    <source>
        <dbReference type="ARBA" id="ARBA00022475"/>
    </source>
</evidence>
<keyword evidence="2" id="KW-0813">Transport</keyword>
<evidence type="ECO:0000256" key="4">
    <source>
        <dbReference type="ARBA" id="ARBA00022692"/>
    </source>
</evidence>
<gene>
    <name evidence="8" type="ORF">H4O21_09290</name>
</gene>
<comment type="subcellular location">
    <subcellularLocation>
        <location evidence="1">Membrane</location>
        <topology evidence="1">Multi-pass membrane protein</topology>
    </subcellularLocation>
</comment>
<dbReference type="AlphaFoldDB" id="A0A839IQI8"/>
<feature type="transmembrane region" description="Helical" evidence="7">
    <location>
        <begin position="34"/>
        <end position="52"/>
    </location>
</feature>
<evidence type="ECO:0000256" key="5">
    <source>
        <dbReference type="ARBA" id="ARBA00022989"/>
    </source>
</evidence>
<dbReference type="InterPro" id="IPR004776">
    <property type="entry name" value="Mem_transp_PIN-like"/>
</dbReference>
<evidence type="ECO:0000313" key="9">
    <source>
        <dbReference type="Proteomes" id="UP000565262"/>
    </source>
</evidence>
<keyword evidence="6 7" id="KW-0472">Membrane</keyword>
<keyword evidence="5 7" id="KW-1133">Transmembrane helix</keyword>
<sequence>MFSVIFSILAPVFVCVGIGYGWSRSGRDFDTSLVTSIVTYFATPCLVFYALAKVELDPAVLWDMGLAALMANLAFALIGGVVLAAFRLPQRAFLQALTWPNVGNVGLPLCMLAFGEEGLALAVAFFTVYVVLQMTIGVAFVSGNFSPGALLKMPIIPATVAASVFLFSDLEVPVWLFNTTKLIGDLTVPLMLFTLGVSLASLKMGSLKTAFGLSVLRLGMGFGVGVGLTLMMGMSGAAAGVVILQCAMPAAVFCYLFAQLYDQRPEEVAGLVIVSTFMGFAALPALLWYVL</sequence>
<keyword evidence="3" id="KW-1003">Cell membrane</keyword>